<dbReference type="Pfam" id="PF02563">
    <property type="entry name" value="Poly_export"/>
    <property type="match status" value="1"/>
</dbReference>
<name>A0A1Y2K4J6_9PROT</name>
<feature type="compositionally biased region" description="Polar residues" evidence="2">
    <location>
        <begin position="674"/>
        <end position="686"/>
    </location>
</feature>
<dbReference type="InterPro" id="IPR003715">
    <property type="entry name" value="Poly_export_N"/>
</dbReference>
<dbReference type="PANTHER" id="PTHR33619">
    <property type="entry name" value="POLYSACCHARIDE EXPORT PROTEIN GFCE-RELATED"/>
    <property type="match status" value="1"/>
</dbReference>
<protein>
    <recommendedName>
        <fullName evidence="7">Polysaccharide export protein</fullName>
    </recommendedName>
</protein>
<organism evidence="5 6">
    <name type="scientific">Magnetofaba australis IT-1</name>
    <dbReference type="NCBI Taxonomy" id="1434232"/>
    <lineage>
        <taxon>Bacteria</taxon>
        <taxon>Pseudomonadati</taxon>
        <taxon>Pseudomonadota</taxon>
        <taxon>Magnetococcia</taxon>
        <taxon>Magnetococcales</taxon>
        <taxon>Magnetococcaceae</taxon>
        <taxon>Magnetofaba</taxon>
    </lineage>
</organism>
<dbReference type="STRING" id="1434232.MAIT1_04151"/>
<dbReference type="RefSeq" id="WP_158089445.1">
    <property type="nucleotide sequence ID" value="NZ_LVJN01000019.1"/>
</dbReference>
<keyword evidence="1" id="KW-0732">Signal</keyword>
<dbReference type="GO" id="GO:0015159">
    <property type="term" value="F:polysaccharide transmembrane transporter activity"/>
    <property type="evidence" value="ECO:0007669"/>
    <property type="project" value="InterPro"/>
</dbReference>
<evidence type="ECO:0000259" key="4">
    <source>
        <dbReference type="Pfam" id="PF10531"/>
    </source>
</evidence>
<keyword evidence="6" id="KW-1185">Reference proteome</keyword>
<evidence type="ECO:0000259" key="3">
    <source>
        <dbReference type="Pfam" id="PF02563"/>
    </source>
</evidence>
<feature type="domain" description="Soluble ligand binding" evidence="4">
    <location>
        <begin position="462"/>
        <end position="489"/>
    </location>
</feature>
<feature type="domain" description="Soluble ligand binding" evidence="4">
    <location>
        <begin position="884"/>
        <end position="920"/>
    </location>
</feature>
<feature type="domain" description="Soluble ligand binding" evidence="4">
    <location>
        <begin position="1034"/>
        <end position="1082"/>
    </location>
</feature>
<dbReference type="EMBL" id="LVJN01000019">
    <property type="protein sequence ID" value="OSM04280.1"/>
    <property type="molecule type" value="Genomic_DNA"/>
</dbReference>
<evidence type="ECO:0000256" key="2">
    <source>
        <dbReference type="SAM" id="MobiDB-lite"/>
    </source>
</evidence>
<feature type="region of interest" description="Disordered" evidence="2">
    <location>
        <begin position="671"/>
        <end position="695"/>
    </location>
</feature>
<accession>A0A1Y2K4J6</accession>
<gene>
    <name evidence="5" type="ORF">MAIT1_04151</name>
</gene>
<evidence type="ECO:0000313" key="6">
    <source>
        <dbReference type="Proteomes" id="UP000194003"/>
    </source>
</evidence>
<reference evidence="5 6" key="1">
    <citation type="journal article" date="2016" name="BMC Genomics">
        <title>Combined genomic and structural analyses of a cultured magnetotactic bacterium reveals its niche adaptation to a dynamic environment.</title>
        <authorList>
            <person name="Araujo A.C."/>
            <person name="Morillo V."/>
            <person name="Cypriano J."/>
            <person name="Teixeira L.C."/>
            <person name="Leao P."/>
            <person name="Lyra S."/>
            <person name="Almeida L.G."/>
            <person name="Bazylinski D.A."/>
            <person name="Vasconcellos A.T."/>
            <person name="Abreu F."/>
            <person name="Lins U."/>
        </authorList>
    </citation>
    <scope>NUCLEOTIDE SEQUENCE [LARGE SCALE GENOMIC DNA]</scope>
    <source>
        <strain evidence="5 6">IT-1</strain>
    </source>
</reference>
<dbReference type="OrthoDB" id="9808421at2"/>
<feature type="domain" description="Soluble ligand binding" evidence="4">
    <location>
        <begin position="789"/>
        <end position="838"/>
    </location>
</feature>
<dbReference type="Gene3D" id="3.10.560.10">
    <property type="entry name" value="Outer membrane lipoprotein wza domain like"/>
    <property type="match status" value="7"/>
</dbReference>
<dbReference type="AlphaFoldDB" id="A0A1Y2K4J6"/>
<comment type="caution">
    <text evidence="5">The sequence shown here is derived from an EMBL/GenBank/DDBJ whole genome shotgun (WGS) entry which is preliminary data.</text>
</comment>
<dbReference type="InterPro" id="IPR049712">
    <property type="entry name" value="Poly_export"/>
</dbReference>
<sequence length="1148" mass="125555">MNGGAQDAFDTGDNAVSNVTPPQPTRAIPQPKSIINLHAPLPSDPEETIISLGEMPNDLSQLQRIRLIQTNSSLLKQFGYDVFSSTASTFAPVTNFPIPPDYVLGPYDSLIVNLAGKEFTSQSLSIDREGAVNIAGVGAVPIAGLTFAQASEVLKDHFESSFIGVEVRHITLGKMRNVRIFVLGSATQPGSYLVSGLTTMTNALLACGGVSSMGSLRNIQLKRDGKVIGKLDLYDLLLKGDMRKDLRIQEGDVIFIPPIGPTVGLSGAVKRPAIYELKGERNIRDVLSLAGGLLPNAYKKRVDILRSRGDKNSRSLNSFSLDNPRNMNHRVHNGDTVHVHKVLDKTLNTVDITGHVERPGIRQWSEGLRLSELIPDVSFLKGHPDLGYVLILRLDKRSQNWSALSYSLSDVWKNVGGASDPVLQARDKIYLFGLNENRAKSVAPIVQTLLQQKGSNELEPFVAIHGNVRFPGLYPYSDGMRVSQLLDAAVEALPGTDLDYALLVRTLDKDGRIEPMSFRLRDVMNNPGSPSDFPLRREDRLLVFTSSAYFENTTALETDNQTYTRRLSFPGQGEAMRQEFLRQFRSAEKKILIESTGVEKVEDQPSLQEVAFGISSAGSTQVKAASTPTSEEDAARQSFKSFAQGQLGSNTINSAEVLSQVAATSGLLGSSAANNEQVPETTNTDGDGSVGGVVPASREGQVLSDFERYNERERFKNFRSSMTDLPAFMTGRLAKPDRAQFNFLLIPGKSEELERYYDQWSNKTREGLLSPVLERLVAQATYSEPAQLVNVSGMVRFPGRYPLEKGMRVADLIRASGWLAEPAYTLEAEITRLSSKGGAEREMVHTKVDLASILDGDSAANIQLSPYDTLNIKPIPNWEEARFVSVKGEVMFPGVYTVRKGETLTQLLARVGGMTEFAYPQGAVFLRETLRAREAQEIQAMAQRLESMLTKTVLSAAESDKIADLGLLKSVIERLRGATPQGRLAIDLPAILEAKRSERPDVVDALLGDDGSRSLDIVLRDGDKLIIPSRSDEVTVLGEVVYPTSHQFRKDLTADDYLDLSGGLNSFADKKAMYVVRANGQVQTKRHVGAFGSAWFAVSDLELGPGDTLVVPIDAKPRMGIMEYLKEASSILYNLSVTAAALRTVSAL</sequence>
<feature type="domain" description="Soluble ligand binding" evidence="4">
    <location>
        <begin position="180"/>
        <end position="229"/>
    </location>
</feature>
<dbReference type="PANTHER" id="PTHR33619:SF3">
    <property type="entry name" value="POLYSACCHARIDE EXPORT PROTEIN GFCE-RELATED"/>
    <property type="match status" value="1"/>
</dbReference>
<evidence type="ECO:0000256" key="1">
    <source>
        <dbReference type="ARBA" id="ARBA00022729"/>
    </source>
</evidence>
<evidence type="ECO:0000313" key="5">
    <source>
        <dbReference type="EMBL" id="OSM04280.1"/>
    </source>
</evidence>
<dbReference type="Proteomes" id="UP000194003">
    <property type="component" value="Unassembled WGS sequence"/>
</dbReference>
<dbReference type="InterPro" id="IPR019554">
    <property type="entry name" value="Soluble_ligand-bd"/>
</dbReference>
<feature type="region of interest" description="Disordered" evidence="2">
    <location>
        <begin position="1"/>
        <end position="29"/>
    </location>
</feature>
<feature type="domain" description="Soluble ligand binding" evidence="4">
    <location>
        <begin position="263"/>
        <end position="307"/>
    </location>
</feature>
<feature type="domain" description="Polysaccharide export protein N-terminal" evidence="3">
    <location>
        <begin position="99"/>
        <end position="162"/>
    </location>
</feature>
<proteinExistence type="predicted"/>
<evidence type="ECO:0008006" key="7">
    <source>
        <dbReference type="Google" id="ProtNLM"/>
    </source>
</evidence>
<dbReference type="Pfam" id="PF10531">
    <property type="entry name" value="SLBB"/>
    <property type="match status" value="6"/>
</dbReference>